<dbReference type="PRINTS" id="PR00455">
    <property type="entry name" value="HTHTETR"/>
</dbReference>
<accession>A0A4R2IS48</accession>
<dbReference type="PROSITE" id="PS50977">
    <property type="entry name" value="HTH_TETR_2"/>
    <property type="match status" value="1"/>
</dbReference>
<evidence type="ECO:0000313" key="7">
    <source>
        <dbReference type="Proteomes" id="UP000295573"/>
    </source>
</evidence>
<evidence type="ECO:0000256" key="1">
    <source>
        <dbReference type="ARBA" id="ARBA00023015"/>
    </source>
</evidence>
<dbReference type="InterPro" id="IPR050109">
    <property type="entry name" value="HTH-type_TetR-like_transc_reg"/>
</dbReference>
<dbReference type="Proteomes" id="UP000295573">
    <property type="component" value="Unassembled WGS sequence"/>
</dbReference>
<keyword evidence="7" id="KW-1185">Reference proteome</keyword>
<evidence type="ECO:0000256" key="4">
    <source>
        <dbReference type="PROSITE-ProRule" id="PRU00335"/>
    </source>
</evidence>
<comment type="caution">
    <text evidence="6">The sequence shown here is derived from an EMBL/GenBank/DDBJ whole genome shotgun (WGS) entry which is preliminary data.</text>
</comment>
<dbReference type="PANTHER" id="PTHR30055:SF234">
    <property type="entry name" value="HTH-TYPE TRANSCRIPTIONAL REGULATOR BETI"/>
    <property type="match status" value="1"/>
</dbReference>
<keyword evidence="2 4" id="KW-0238">DNA-binding</keyword>
<keyword evidence="3" id="KW-0804">Transcription</keyword>
<reference evidence="6 7" key="1">
    <citation type="journal article" date="2015" name="Stand. Genomic Sci.">
        <title>Genomic Encyclopedia of Bacterial and Archaeal Type Strains, Phase III: the genomes of soil and plant-associated and newly described type strains.</title>
        <authorList>
            <person name="Whitman W.B."/>
            <person name="Woyke T."/>
            <person name="Klenk H.P."/>
            <person name="Zhou Y."/>
            <person name="Lilburn T.G."/>
            <person name="Beck B.J."/>
            <person name="De Vos P."/>
            <person name="Vandamme P."/>
            <person name="Eisen J.A."/>
            <person name="Garrity G."/>
            <person name="Hugenholtz P."/>
            <person name="Kyrpides N.C."/>
        </authorList>
    </citation>
    <scope>NUCLEOTIDE SEQUENCE [LARGE SCALE GENOMIC DNA]</scope>
    <source>
        <strain evidence="6 7">VKM Ac-2541</strain>
    </source>
</reference>
<name>A0A4R2IS48_9ACTN</name>
<proteinExistence type="predicted"/>
<dbReference type="InterPro" id="IPR001647">
    <property type="entry name" value="HTH_TetR"/>
</dbReference>
<dbReference type="GO" id="GO:0003700">
    <property type="term" value="F:DNA-binding transcription factor activity"/>
    <property type="evidence" value="ECO:0007669"/>
    <property type="project" value="TreeGrafter"/>
</dbReference>
<keyword evidence="1" id="KW-0805">Transcription regulation</keyword>
<dbReference type="EMBL" id="SLWR01000006">
    <property type="protein sequence ID" value="TCO46979.1"/>
    <property type="molecule type" value="Genomic_DNA"/>
</dbReference>
<dbReference type="Pfam" id="PF21597">
    <property type="entry name" value="TetR_C_43"/>
    <property type="match status" value="1"/>
</dbReference>
<dbReference type="OrthoDB" id="3382616at2"/>
<dbReference type="Pfam" id="PF00440">
    <property type="entry name" value="TetR_N"/>
    <property type="match status" value="1"/>
</dbReference>
<protein>
    <submittedName>
        <fullName evidence="6">TetR family transcriptional regulator</fullName>
    </submittedName>
</protein>
<dbReference type="InterPro" id="IPR036271">
    <property type="entry name" value="Tet_transcr_reg_TetR-rel_C_sf"/>
</dbReference>
<dbReference type="SUPFAM" id="SSF48498">
    <property type="entry name" value="Tetracyclin repressor-like, C-terminal domain"/>
    <property type="match status" value="1"/>
</dbReference>
<feature type="domain" description="HTH tetR-type" evidence="5">
    <location>
        <begin position="12"/>
        <end position="71"/>
    </location>
</feature>
<dbReference type="AlphaFoldDB" id="A0A4R2IS48"/>
<dbReference type="Gene3D" id="1.10.357.10">
    <property type="entry name" value="Tetracycline Repressor, domain 2"/>
    <property type="match status" value="1"/>
</dbReference>
<evidence type="ECO:0000313" key="6">
    <source>
        <dbReference type="EMBL" id="TCO46979.1"/>
    </source>
</evidence>
<dbReference type="InterPro" id="IPR049445">
    <property type="entry name" value="TetR_SbtR-like_C"/>
</dbReference>
<gene>
    <name evidence="6" type="ORF">EV646_106218</name>
</gene>
<feature type="DNA-binding region" description="H-T-H motif" evidence="4">
    <location>
        <begin position="34"/>
        <end position="53"/>
    </location>
</feature>
<dbReference type="GO" id="GO:0000976">
    <property type="term" value="F:transcription cis-regulatory region binding"/>
    <property type="evidence" value="ECO:0007669"/>
    <property type="project" value="TreeGrafter"/>
</dbReference>
<organism evidence="6 7">
    <name type="scientific">Kribbella antiqua</name>
    <dbReference type="NCBI Taxonomy" id="2512217"/>
    <lineage>
        <taxon>Bacteria</taxon>
        <taxon>Bacillati</taxon>
        <taxon>Actinomycetota</taxon>
        <taxon>Actinomycetes</taxon>
        <taxon>Propionibacteriales</taxon>
        <taxon>Kribbellaceae</taxon>
        <taxon>Kribbella</taxon>
    </lineage>
</organism>
<sequence>MSPVKPLRADAQRNRDQLVDTARAVFAEFGTQAPLDEIARRAGIGNATLYRHFPTRDDLLVAVYAEEVEALCAMGRQRAEPADPVDELFDWLAAFVRHVAEKGDLARSLEPSARRSELHEAWHTAMVETVVRLVEQAQYAGRLRADVDPVDLLVLAAGMATAEPARVKRMLQIARRGAALS</sequence>
<evidence type="ECO:0000256" key="2">
    <source>
        <dbReference type="ARBA" id="ARBA00023125"/>
    </source>
</evidence>
<dbReference type="PANTHER" id="PTHR30055">
    <property type="entry name" value="HTH-TYPE TRANSCRIPTIONAL REGULATOR RUTR"/>
    <property type="match status" value="1"/>
</dbReference>
<dbReference type="InterPro" id="IPR009057">
    <property type="entry name" value="Homeodomain-like_sf"/>
</dbReference>
<evidence type="ECO:0000259" key="5">
    <source>
        <dbReference type="PROSITE" id="PS50977"/>
    </source>
</evidence>
<dbReference type="RefSeq" id="WP_132150248.1">
    <property type="nucleotide sequence ID" value="NZ_SLWR01000006.1"/>
</dbReference>
<dbReference type="SUPFAM" id="SSF46689">
    <property type="entry name" value="Homeodomain-like"/>
    <property type="match status" value="1"/>
</dbReference>
<evidence type="ECO:0000256" key="3">
    <source>
        <dbReference type="ARBA" id="ARBA00023163"/>
    </source>
</evidence>